<dbReference type="Pfam" id="PF14244">
    <property type="entry name" value="Retrotran_gag_3"/>
    <property type="match status" value="1"/>
</dbReference>
<dbReference type="PANTHER" id="PTHR11439:SF465">
    <property type="entry name" value="REVERSE TRANSCRIPTASE TY1_COPIA-TYPE DOMAIN-CONTAINING PROTEIN"/>
    <property type="match status" value="1"/>
</dbReference>
<protein>
    <submittedName>
        <fullName evidence="4">Retrovirus-related Pol polyprotein from transposon RE2</fullName>
    </submittedName>
</protein>
<evidence type="ECO:0000256" key="1">
    <source>
        <dbReference type="SAM" id="MobiDB-lite"/>
    </source>
</evidence>
<dbReference type="InterPro" id="IPR029472">
    <property type="entry name" value="Copia-like_N"/>
</dbReference>
<name>A0AAW2KCJ2_SESRA</name>
<feature type="region of interest" description="Disordered" evidence="1">
    <location>
        <begin position="1"/>
        <end position="33"/>
    </location>
</feature>
<feature type="region of interest" description="Disordered" evidence="1">
    <location>
        <begin position="132"/>
        <end position="173"/>
    </location>
</feature>
<organism evidence="4">
    <name type="scientific">Sesamum radiatum</name>
    <name type="common">Black benniseed</name>
    <dbReference type="NCBI Taxonomy" id="300843"/>
    <lineage>
        <taxon>Eukaryota</taxon>
        <taxon>Viridiplantae</taxon>
        <taxon>Streptophyta</taxon>
        <taxon>Embryophyta</taxon>
        <taxon>Tracheophyta</taxon>
        <taxon>Spermatophyta</taxon>
        <taxon>Magnoliopsida</taxon>
        <taxon>eudicotyledons</taxon>
        <taxon>Gunneridae</taxon>
        <taxon>Pentapetalae</taxon>
        <taxon>asterids</taxon>
        <taxon>lamiids</taxon>
        <taxon>Lamiales</taxon>
        <taxon>Pedaliaceae</taxon>
        <taxon>Sesamum</taxon>
    </lineage>
</organism>
<evidence type="ECO:0000259" key="3">
    <source>
        <dbReference type="Pfam" id="PF14244"/>
    </source>
</evidence>
<comment type="caution">
    <text evidence="4">The sequence shown here is derived from an EMBL/GenBank/DDBJ whole genome shotgun (WGS) entry which is preliminary data.</text>
</comment>
<feature type="compositionally biased region" description="Low complexity" evidence="1">
    <location>
        <begin position="145"/>
        <end position="154"/>
    </location>
</feature>
<gene>
    <name evidence="4" type="ORF">Sradi_6272200</name>
</gene>
<reference evidence="4" key="1">
    <citation type="submission" date="2020-06" db="EMBL/GenBank/DDBJ databases">
        <authorList>
            <person name="Li T."/>
            <person name="Hu X."/>
            <person name="Zhang T."/>
            <person name="Song X."/>
            <person name="Zhang H."/>
            <person name="Dai N."/>
            <person name="Sheng W."/>
            <person name="Hou X."/>
            <person name="Wei L."/>
        </authorList>
    </citation>
    <scope>NUCLEOTIDE SEQUENCE</scope>
    <source>
        <strain evidence="4">G02</strain>
        <tissue evidence="4">Leaf</tissue>
    </source>
</reference>
<feature type="domain" description="Reverse transcriptase Ty1/copia-type" evidence="2">
    <location>
        <begin position="244"/>
        <end position="360"/>
    </location>
</feature>
<accession>A0AAW2KCJ2</accession>
<dbReference type="AlphaFoldDB" id="A0AAW2KCJ2"/>
<dbReference type="CDD" id="cd09272">
    <property type="entry name" value="RNase_HI_RT_Ty1"/>
    <property type="match status" value="1"/>
</dbReference>
<feature type="domain" description="Retrotransposon Copia-like N-terminal" evidence="3">
    <location>
        <begin position="29"/>
        <end position="69"/>
    </location>
</feature>
<dbReference type="EMBL" id="JACGWJ010000029">
    <property type="protein sequence ID" value="KAL0304041.1"/>
    <property type="molecule type" value="Genomic_DNA"/>
</dbReference>
<evidence type="ECO:0000259" key="2">
    <source>
        <dbReference type="Pfam" id="PF07727"/>
    </source>
</evidence>
<sequence>MTELGESSRRVAAAETGEGSRQQMPETLHGSDHPGMVLSGTLLTKNNYLIWSYAVKRALRAKIKIGFIEAKTLWLDLEERYGECNGPLLYQLQREISSLAQGVFPFKSTSAPSPTQAYPSLPLEYYDDNHVTNLSPPITPPPTLSSPASLTPQRSPSPPPYVPPARRSQRISQKPSWLNDYVCTCSTHDVSNCSPSTYSSAHISFVALLSSMQKPHNYIQASKDKKWVEAMQHELDALAQNDTLPLGKKAIGSRWVFRLKLNADGSVQRHKARLVAKGYNQIEGIDYFDSFSPVAKSVTIRILLAIAAAKSWPLLQLDVKNAFLHGFLDEDVYMVPPEGYDLQTPGLVCKLKKSLYALKQDLGHAKYHLGLELARSDHADDGTILSDPGDCRRLVGCLLYLGFTRPDVSFAVQQLSQFLQRPRSFHWVAALHVLRYLKDSSSLGLFFPSHNTLYPSVFTNASWASCPDSRRSIMGFCIFLGSSVVSWKSKKQATVSRSSAKAVYHSMGAAVCELLWLSYLLYDLHVPFHTPISFWCDNKAAIHITANPVFHECAKHLDIDYHLVRNLFKCGFIQPLHLPGHDQLADLFTKSPPVGVFARLFVKLGLVPQAPS</sequence>
<evidence type="ECO:0000313" key="4">
    <source>
        <dbReference type="EMBL" id="KAL0304041.1"/>
    </source>
</evidence>
<dbReference type="InterPro" id="IPR013103">
    <property type="entry name" value="RVT_2"/>
</dbReference>
<proteinExistence type="predicted"/>
<dbReference type="Pfam" id="PF07727">
    <property type="entry name" value="RVT_2"/>
    <property type="match status" value="1"/>
</dbReference>
<dbReference type="SUPFAM" id="SSF56672">
    <property type="entry name" value="DNA/RNA polymerases"/>
    <property type="match status" value="1"/>
</dbReference>
<dbReference type="PANTHER" id="PTHR11439">
    <property type="entry name" value="GAG-POL-RELATED RETROTRANSPOSON"/>
    <property type="match status" value="1"/>
</dbReference>
<reference evidence="4" key="2">
    <citation type="journal article" date="2024" name="Plant">
        <title>Genomic evolution and insights into agronomic trait innovations of Sesamum species.</title>
        <authorList>
            <person name="Miao H."/>
            <person name="Wang L."/>
            <person name="Qu L."/>
            <person name="Liu H."/>
            <person name="Sun Y."/>
            <person name="Le M."/>
            <person name="Wang Q."/>
            <person name="Wei S."/>
            <person name="Zheng Y."/>
            <person name="Lin W."/>
            <person name="Duan Y."/>
            <person name="Cao H."/>
            <person name="Xiong S."/>
            <person name="Wang X."/>
            <person name="Wei L."/>
            <person name="Li C."/>
            <person name="Ma Q."/>
            <person name="Ju M."/>
            <person name="Zhao R."/>
            <person name="Li G."/>
            <person name="Mu C."/>
            <person name="Tian Q."/>
            <person name="Mei H."/>
            <person name="Zhang T."/>
            <person name="Gao T."/>
            <person name="Zhang H."/>
        </authorList>
    </citation>
    <scope>NUCLEOTIDE SEQUENCE</scope>
    <source>
        <strain evidence="4">G02</strain>
    </source>
</reference>
<dbReference type="InterPro" id="IPR043502">
    <property type="entry name" value="DNA/RNA_pol_sf"/>
</dbReference>